<dbReference type="NCBIfam" id="TIGR00492">
    <property type="entry name" value="alr"/>
    <property type="match status" value="1"/>
</dbReference>
<dbReference type="UniPathway" id="UPA00042">
    <property type="reaction ID" value="UER00497"/>
</dbReference>
<dbReference type="GO" id="GO:0008784">
    <property type="term" value="F:alanine racemase activity"/>
    <property type="evidence" value="ECO:0007669"/>
    <property type="project" value="UniProtKB-UniRule"/>
</dbReference>
<dbReference type="Gene3D" id="3.20.20.10">
    <property type="entry name" value="Alanine racemase"/>
    <property type="match status" value="1"/>
</dbReference>
<gene>
    <name evidence="8" type="primary">alr</name>
    <name evidence="8" type="ORF">COT99_02400</name>
</gene>
<sequence>MNSLSWVEINTQAIKYNIGQFRKLLPKNYKIAGVIKSNAYGHGMIPMAEFLYKEKLVEYLAVANDLEALELRARGVKLPIIVLSYWDEKNFPELINNNIEIAVYNLEQIKSLRRDAPVGRLKIHLKIDTGMNRLGVKPEEVDDFINKIKNTPYIKLQGLFSHFPVADEDIKFTGRQFLQFKDIVAKIKRRTAVPFVHIANSAGAFFMDETCNLLRLGIAMYGLQPAFAKPSAQNPQFKLQPALSWKTKVIQVKNIKAGERLSYGLTYKFKKDAKIAVLPIGYGDGYDRGLSNCGEVLIRGKRCPVRGRVCMNLTMVEVNESVREGDEAVLIGRQGSEEITADELAGKIGTINYEIVTRINSELEKILKF</sequence>
<dbReference type="InterPro" id="IPR009006">
    <property type="entry name" value="Ala_racemase/Decarboxylase_C"/>
</dbReference>
<evidence type="ECO:0000256" key="1">
    <source>
        <dbReference type="ARBA" id="ARBA00001933"/>
    </source>
</evidence>
<organism evidence="8 9">
    <name type="scientific">Candidatus Falkowbacteria bacterium CG10_big_fil_rev_8_21_14_0_10_43_10</name>
    <dbReference type="NCBI Taxonomy" id="1974567"/>
    <lineage>
        <taxon>Bacteria</taxon>
        <taxon>Candidatus Falkowiibacteriota</taxon>
    </lineage>
</organism>
<feature type="binding site" evidence="4 6">
    <location>
        <position position="311"/>
    </location>
    <ligand>
        <name>substrate</name>
    </ligand>
</feature>
<feature type="binding site" evidence="4 6">
    <location>
        <position position="133"/>
    </location>
    <ligand>
        <name>substrate</name>
    </ligand>
</feature>
<dbReference type="PANTHER" id="PTHR30511">
    <property type="entry name" value="ALANINE RACEMASE"/>
    <property type="match status" value="1"/>
</dbReference>
<dbReference type="InterPro" id="IPR001608">
    <property type="entry name" value="Ala_racemase_N"/>
</dbReference>
<feature type="domain" description="Alanine racemase C-terminal" evidence="7">
    <location>
        <begin position="242"/>
        <end position="368"/>
    </location>
</feature>
<dbReference type="Pfam" id="PF01168">
    <property type="entry name" value="Ala_racemase_N"/>
    <property type="match status" value="1"/>
</dbReference>
<dbReference type="InterPro" id="IPR020622">
    <property type="entry name" value="Ala_racemase_pyridoxalP-BS"/>
</dbReference>
<protein>
    <recommendedName>
        <fullName evidence="4">Alanine racemase</fullName>
        <ecNumber evidence="4">5.1.1.1</ecNumber>
    </recommendedName>
</protein>
<comment type="catalytic activity">
    <reaction evidence="4">
        <text>L-alanine = D-alanine</text>
        <dbReference type="Rhea" id="RHEA:20249"/>
        <dbReference type="ChEBI" id="CHEBI:57416"/>
        <dbReference type="ChEBI" id="CHEBI:57972"/>
        <dbReference type="EC" id="5.1.1.1"/>
    </reaction>
</comment>
<comment type="caution">
    <text evidence="8">The sequence shown here is derived from an EMBL/GenBank/DDBJ whole genome shotgun (WGS) entry which is preliminary data.</text>
</comment>
<keyword evidence="3 4" id="KW-0413">Isomerase</keyword>
<comment type="cofactor">
    <cofactor evidence="1 4 5">
        <name>pyridoxal 5'-phosphate</name>
        <dbReference type="ChEBI" id="CHEBI:597326"/>
    </cofactor>
</comment>
<accession>A0A2H0V449</accession>
<dbReference type="EC" id="5.1.1.1" evidence="4"/>
<comment type="pathway">
    <text evidence="4">Amino-acid biosynthesis; D-alanine biosynthesis; D-alanine from L-alanine: step 1/1.</text>
</comment>
<feature type="active site" description="Proton acceptor; specific for L-alanine" evidence="4">
    <location>
        <position position="263"/>
    </location>
</feature>
<dbReference type="Gene3D" id="2.40.37.10">
    <property type="entry name" value="Lyase, Ornithine Decarboxylase, Chain A, domain 1"/>
    <property type="match status" value="1"/>
</dbReference>
<feature type="modified residue" description="N6-(pyridoxal phosphate)lysine" evidence="4 5">
    <location>
        <position position="36"/>
    </location>
</feature>
<evidence type="ECO:0000256" key="4">
    <source>
        <dbReference type="HAMAP-Rule" id="MF_01201"/>
    </source>
</evidence>
<evidence type="ECO:0000259" key="7">
    <source>
        <dbReference type="SMART" id="SM01005"/>
    </source>
</evidence>
<dbReference type="GO" id="GO:0030170">
    <property type="term" value="F:pyridoxal phosphate binding"/>
    <property type="evidence" value="ECO:0007669"/>
    <property type="project" value="UniProtKB-UniRule"/>
</dbReference>
<dbReference type="InterPro" id="IPR000821">
    <property type="entry name" value="Ala_racemase"/>
</dbReference>
<dbReference type="InterPro" id="IPR011079">
    <property type="entry name" value="Ala_racemase_C"/>
</dbReference>
<comment type="function">
    <text evidence="4">Catalyzes the interconversion of L-alanine and D-alanine. May also act on other amino acids.</text>
</comment>
<dbReference type="AlphaFoldDB" id="A0A2H0V449"/>
<dbReference type="PRINTS" id="PR00992">
    <property type="entry name" value="ALARACEMASE"/>
</dbReference>
<evidence type="ECO:0000256" key="3">
    <source>
        <dbReference type="ARBA" id="ARBA00023235"/>
    </source>
</evidence>
<evidence type="ECO:0000256" key="2">
    <source>
        <dbReference type="ARBA" id="ARBA00022898"/>
    </source>
</evidence>
<dbReference type="SUPFAM" id="SSF51419">
    <property type="entry name" value="PLP-binding barrel"/>
    <property type="match status" value="1"/>
</dbReference>
<evidence type="ECO:0000256" key="6">
    <source>
        <dbReference type="PIRSR" id="PIRSR600821-52"/>
    </source>
</evidence>
<dbReference type="InterPro" id="IPR029066">
    <property type="entry name" value="PLP-binding_barrel"/>
</dbReference>
<dbReference type="EMBL" id="PFAR01000028">
    <property type="protein sequence ID" value="PIR93130.1"/>
    <property type="molecule type" value="Genomic_DNA"/>
</dbReference>
<dbReference type="PANTHER" id="PTHR30511:SF0">
    <property type="entry name" value="ALANINE RACEMASE, CATABOLIC-RELATED"/>
    <property type="match status" value="1"/>
</dbReference>
<dbReference type="SMART" id="SM01005">
    <property type="entry name" value="Ala_racemase_C"/>
    <property type="match status" value="1"/>
</dbReference>
<dbReference type="SUPFAM" id="SSF50621">
    <property type="entry name" value="Alanine racemase C-terminal domain-like"/>
    <property type="match status" value="1"/>
</dbReference>
<evidence type="ECO:0000313" key="8">
    <source>
        <dbReference type="EMBL" id="PIR93130.1"/>
    </source>
</evidence>
<feature type="active site" description="Proton acceptor; specific for D-alanine" evidence="4">
    <location>
        <position position="36"/>
    </location>
</feature>
<comment type="similarity">
    <text evidence="4">Belongs to the alanine racemase family.</text>
</comment>
<dbReference type="GO" id="GO:0009252">
    <property type="term" value="P:peptidoglycan biosynthetic process"/>
    <property type="evidence" value="ECO:0007669"/>
    <property type="project" value="TreeGrafter"/>
</dbReference>
<dbReference type="GO" id="GO:0030632">
    <property type="term" value="P:D-alanine biosynthetic process"/>
    <property type="evidence" value="ECO:0007669"/>
    <property type="project" value="UniProtKB-UniRule"/>
</dbReference>
<evidence type="ECO:0000256" key="5">
    <source>
        <dbReference type="PIRSR" id="PIRSR600821-50"/>
    </source>
</evidence>
<dbReference type="GO" id="GO:0005829">
    <property type="term" value="C:cytosol"/>
    <property type="evidence" value="ECO:0007669"/>
    <property type="project" value="TreeGrafter"/>
</dbReference>
<dbReference type="HAMAP" id="MF_01201">
    <property type="entry name" value="Ala_racemase"/>
    <property type="match status" value="1"/>
</dbReference>
<dbReference type="Proteomes" id="UP000228626">
    <property type="component" value="Unassembled WGS sequence"/>
</dbReference>
<dbReference type="CDD" id="cd00430">
    <property type="entry name" value="PLPDE_III_AR"/>
    <property type="match status" value="1"/>
</dbReference>
<name>A0A2H0V449_9BACT</name>
<dbReference type="Pfam" id="PF00842">
    <property type="entry name" value="Ala_racemase_C"/>
    <property type="match status" value="1"/>
</dbReference>
<proteinExistence type="inferred from homology"/>
<dbReference type="FunFam" id="3.20.20.10:FF:000002">
    <property type="entry name" value="Alanine racemase"/>
    <property type="match status" value="1"/>
</dbReference>
<keyword evidence="2 4" id="KW-0663">Pyridoxal phosphate</keyword>
<dbReference type="PROSITE" id="PS00395">
    <property type="entry name" value="ALANINE_RACEMASE"/>
    <property type="match status" value="1"/>
</dbReference>
<reference evidence="9" key="1">
    <citation type="submission" date="2017-09" db="EMBL/GenBank/DDBJ databases">
        <title>Depth-based differentiation of microbial function through sediment-hosted aquifers and enrichment of novel symbionts in the deep terrestrial subsurface.</title>
        <authorList>
            <person name="Probst A.J."/>
            <person name="Ladd B."/>
            <person name="Jarett J.K."/>
            <person name="Geller-Mcgrath D.E."/>
            <person name="Sieber C.M.K."/>
            <person name="Emerson J.B."/>
            <person name="Anantharaman K."/>
            <person name="Thomas B.C."/>
            <person name="Malmstrom R."/>
            <person name="Stieglmeier M."/>
            <person name="Klingl A."/>
            <person name="Woyke T."/>
            <person name="Ryan C.M."/>
            <person name="Banfield J.F."/>
        </authorList>
    </citation>
    <scope>NUCLEOTIDE SEQUENCE [LARGE SCALE GENOMIC DNA]</scope>
</reference>
<evidence type="ECO:0000313" key="9">
    <source>
        <dbReference type="Proteomes" id="UP000228626"/>
    </source>
</evidence>